<feature type="domain" description="FAD-binding FR-type" evidence="2">
    <location>
        <begin position="17"/>
        <end position="120"/>
    </location>
</feature>
<dbReference type="PROSITE" id="PS51384">
    <property type="entry name" value="FAD_FR"/>
    <property type="match status" value="1"/>
</dbReference>
<dbReference type="InterPro" id="IPR017927">
    <property type="entry name" value="FAD-bd_FR_type"/>
</dbReference>
<evidence type="ECO:0000313" key="3">
    <source>
        <dbReference type="EMBL" id="ATQ75338.1"/>
    </source>
</evidence>
<dbReference type="EMBL" id="CP024608">
    <property type="protein sequence ID" value="ATQ75338.1"/>
    <property type="molecule type" value="Genomic_DNA"/>
</dbReference>
<dbReference type="PANTHER" id="PTHR30157:SF0">
    <property type="entry name" value="NADPH-DEPENDENT FERRIC-CHELATE REDUCTASE"/>
    <property type="match status" value="1"/>
</dbReference>
<organism evidence="3 4">
    <name type="scientific">Massilia violaceinigra</name>
    <dbReference type="NCBI Taxonomy" id="2045208"/>
    <lineage>
        <taxon>Bacteria</taxon>
        <taxon>Pseudomonadati</taxon>
        <taxon>Pseudomonadota</taxon>
        <taxon>Betaproteobacteria</taxon>
        <taxon>Burkholderiales</taxon>
        <taxon>Oxalobacteraceae</taxon>
        <taxon>Telluria group</taxon>
        <taxon>Massilia</taxon>
    </lineage>
</organism>
<dbReference type="Gene3D" id="2.40.30.10">
    <property type="entry name" value="Translation factors"/>
    <property type="match status" value="1"/>
</dbReference>
<dbReference type="Proteomes" id="UP000229897">
    <property type="component" value="Chromosome"/>
</dbReference>
<dbReference type="InterPro" id="IPR007037">
    <property type="entry name" value="SIP_rossman_dom"/>
</dbReference>
<dbReference type="CDD" id="cd06193">
    <property type="entry name" value="siderophore_interacting"/>
    <property type="match status" value="1"/>
</dbReference>
<dbReference type="SUPFAM" id="SSF63380">
    <property type="entry name" value="Riboflavin synthase domain-like"/>
    <property type="match status" value="1"/>
</dbReference>
<gene>
    <name evidence="3" type="ORF">CR152_13050</name>
</gene>
<dbReference type="PANTHER" id="PTHR30157">
    <property type="entry name" value="FERRIC REDUCTASE, NADPH-DEPENDENT"/>
    <property type="match status" value="1"/>
</dbReference>
<protein>
    <submittedName>
        <fullName evidence="3">NADPH-dependent ferric siderophore reductase</fullName>
    </submittedName>
</protein>
<dbReference type="InterPro" id="IPR039261">
    <property type="entry name" value="FNR_nucleotide-bd"/>
</dbReference>
<dbReference type="Pfam" id="PF04954">
    <property type="entry name" value="SIP"/>
    <property type="match status" value="1"/>
</dbReference>
<dbReference type="KEGG" id="mass:CR152_13050"/>
<dbReference type="AlphaFoldDB" id="A0A2D2DK30"/>
<dbReference type="RefSeq" id="WP_099875298.1">
    <property type="nucleotide sequence ID" value="NZ_CP024608.1"/>
</dbReference>
<dbReference type="GO" id="GO:0016491">
    <property type="term" value="F:oxidoreductase activity"/>
    <property type="evidence" value="ECO:0007669"/>
    <property type="project" value="InterPro"/>
</dbReference>
<reference evidence="3" key="1">
    <citation type="submission" date="2017-10" db="EMBL/GenBank/DDBJ databases">
        <title>Massilia psychrophilum sp. nov., a novel purple-pigmented bacterium isolated from Tianshan glacier, Xinjiang Municipality, China.</title>
        <authorList>
            <person name="Wang H."/>
        </authorList>
    </citation>
    <scope>NUCLEOTIDE SEQUENCE [LARGE SCALE GENOMIC DNA]</scope>
    <source>
        <strain evidence="3">B2</strain>
    </source>
</reference>
<keyword evidence="4" id="KW-1185">Reference proteome</keyword>
<dbReference type="OrthoDB" id="9814826at2"/>
<accession>A0A2D2DK30</accession>
<name>A0A2D2DK30_9BURK</name>
<dbReference type="InterPro" id="IPR039374">
    <property type="entry name" value="SIP_fam"/>
</dbReference>
<comment type="similarity">
    <text evidence="1">Belongs to the SIP oxidoreductase family.</text>
</comment>
<dbReference type="InterPro" id="IPR013113">
    <property type="entry name" value="SIP_FAD-bd"/>
</dbReference>
<evidence type="ECO:0000256" key="1">
    <source>
        <dbReference type="ARBA" id="ARBA00035644"/>
    </source>
</evidence>
<evidence type="ECO:0000259" key="2">
    <source>
        <dbReference type="PROSITE" id="PS51384"/>
    </source>
</evidence>
<evidence type="ECO:0000313" key="4">
    <source>
        <dbReference type="Proteomes" id="UP000229897"/>
    </source>
</evidence>
<sequence length="244" mass="26181">MSIDSRVSRVQRVRHELKIRQVEVLSVRAIGSHFRSISFGGPALHDFHSASFDDHVKFILGDGPDAAKRDYTPRSFDPAAGELVIEFALHGDGPCAAWAAQARPGQQVIIGGPKGSLIIPVDYEWHLLVGDETGLPAISRRLEELPAGARATVIVKVDDAADRRAFAGQAEVDLHWVDSDAGLLAAVQAWALPAGDGYAWCAGEAATMAAVRQELVGVKGLDKTAIRAAAYWKRGGSGFHENLE</sequence>
<proteinExistence type="inferred from homology"/>
<dbReference type="InterPro" id="IPR017938">
    <property type="entry name" value="Riboflavin_synthase-like_b-brl"/>
</dbReference>
<dbReference type="Pfam" id="PF08021">
    <property type="entry name" value="FAD_binding_9"/>
    <property type="match status" value="1"/>
</dbReference>
<dbReference type="Gene3D" id="3.40.50.80">
    <property type="entry name" value="Nucleotide-binding domain of ferredoxin-NADP reductase (FNR) module"/>
    <property type="match status" value="1"/>
</dbReference>